<dbReference type="InterPro" id="IPR032466">
    <property type="entry name" value="Metal_Hydrolase"/>
</dbReference>
<dbReference type="Proteomes" id="UP001143981">
    <property type="component" value="Unassembled WGS sequence"/>
</dbReference>
<dbReference type="OrthoDB" id="1670005at2759"/>
<keyword evidence="4" id="KW-0665">Pyrimidine biosynthesis</keyword>
<evidence type="ECO:0000313" key="5">
    <source>
        <dbReference type="EMBL" id="KAJ1728010.1"/>
    </source>
</evidence>
<dbReference type="InterPro" id="IPR004721">
    <property type="entry name" value="DHOdimr"/>
</dbReference>
<evidence type="ECO:0000256" key="1">
    <source>
        <dbReference type="ARBA" id="ARBA00022723"/>
    </source>
</evidence>
<dbReference type="SUPFAM" id="SSF51556">
    <property type="entry name" value="Metallo-dependent hydrolases"/>
    <property type="match status" value="1"/>
</dbReference>
<keyword evidence="6" id="KW-1185">Reference proteome</keyword>
<accession>A0A9W8CVI0</accession>
<dbReference type="PIRSF" id="PIRSF001237">
    <property type="entry name" value="DHOdimr"/>
    <property type="match status" value="1"/>
</dbReference>
<dbReference type="GO" id="GO:0046872">
    <property type="term" value="F:metal ion binding"/>
    <property type="evidence" value="ECO:0007669"/>
    <property type="project" value="UniProtKB-KW"/>
</dbReference>
<evidence type="ECO:0000256" key="2">
    <source>
        <dbReference type="ARBA" id="ARBA00022801"/>
    </source>
</evidence>
<dbReference type="FunFam" id="3.20.20.140:FF:000071">
    <property type="entry name" value="Dihydroorotase, homodimeric type, variant"/>
    <property type="match status" value="1"/>
</dbReference>
<dbReference type="GO" id="GO:0006207">
    <property type="term" value="P:'de novo' pyrimidine nucleobase biosynthetic process"/>
    <property type="evidence" value="ECO:0007669"/>
    <property type="project" value="TreeGrafter"/>
</dbReference>
<name>A0A9W8CVI0_9FUNG</name>
<organism evidence="5 6">
    <name type="scientific">Coemansia biformis</name>
    <dbReference type="NCBI Taxonomy" id="1286918"/>
    <lineage>
        <taxon>Eukaryota</taxon>
        <taxon>Fungi</taxon>
        <taxon>Fungi incertae sedis</taxon>
        <taxon>Zoopagomycota</taxon>
        <taxon>Kickxellomycotina</taxon>
        <taxon>Kickxellomycetes</taxon>
        <taxon>Kickxellales</taxon>
        <taxon>Kickxellaceae</taxon>
        <taxon>Coemansia</taxon>
    </lineage>
</organism>
<proteinExistence type="inferred from homology"/>
<dbReference type="HAMAP" id="MF_00219">
    <property type="entry name" value="PyrC_classII"/>
    <property type="match status" value="1"/>
</dbReference>
<gene>
    <name evidence="5" type="primary">URA4</name>
    <name evidence="5" type="ORF">LPJ61_004273</name>
</gene>
<keyword evidence="3" id="KW-0862">Zinc</keyword>
<keyword evidence="2 5" id="KW-0378">Hydrolase</keyword>
<dbReference type="PANTHER" id="PTHR43137:SF1">
    <property type="entry name" value="DIHYDROOROTASE"/>
    <property type="match status" value="1"/>
</dbReference>
<dbReference type="InterPro" id="IPR002195">
    <property type="entry name" value="Dihydroorotase_CS"/>
</dbReference>
<evidence type="ECO:0000256" key="4">
    <source>
        <dbReference type="ARBA" id="ARBA00022975"/>
    </source>
</evidence>
<dbReference type="PROSITE" id="PS00483">
    <property type="entry name" value="DIHYDROOROTASE_2"/>
    <property type="match status" value="1"/>
</dbReference>
<dbReference type="PANTHER" id="PTHR43137">
    <property type="entry name" value="DIHYDROOROTASE"/>
    <property type="match status" value="1"/>
</dbReference>
<dbReference type="Gene3D" id="3.20.20.140">
    <property type="entry name" value="Metal-dependent hydrolases"/>
    <property type="match status" value="1"/>
</dbReference>
<dbReference type="EMBL" id="JANBOI010000918">
    <property type="protein sequence ID" value="KAJ1728010.1"/>
    <property type="molecule type" value="Genomic_DNA"/>
</dbReference>
<reference evidence="5" key="1">
    <citation type="submission" date="2022-07" db="EMBL/GenBank/DDBJ databases">
        <title>Phylogenomic reconstructions and comparative analyses of Kickxellomycotina fungi.</title>
        <authorList>
            <person name="Reynolds N.K."/>
            <person name="Stajich J.E."/>
            <person name="Barry K."/>
            <person name="Grigoriev I.V."/>
            <person name="Crous P."/>
            <person name="Smith M.E."/>
        </authorList>
    </citation>
    <scope>NUCLEOTIDE SEQUENCE</scope>
    <source>
        <strain evidence="5">BCRC 34381</strain>
    </source>
</reference>
<dbReference type="NCBIfam" id="TIGR00856">
    <property type="entry name" value="pyrC_dimer"/>
    <property type="match status" value="1"/>
</dbReference>
<dbReference type="GO" id="GO:0006221">
    <property type="term" value="P:pyrimidine nucleotide biosynthetic process"/>
    <property type="evidence" value="ECO:0007669"/>
    <property type="project" value="UniProtKB-KW"/>
</dbReference>
<keyword evidence="1" id="KW-0479">Metal-binding</keyword>
<dbReference type="EC" id="3.5.2.3" evidence="5"/>
<evidence type="ECO:0000256" key="3">
    <source>
        <dbReference type="ARBA" id="ARBA00022833"/>
    </source>
</evidence>
<sequence length="360" mass="38681">MSGSSAPDTITLPWASDFHCHLRQGAMMETVTPMVEQGGVRTVLAMPNLTPPLTTAQMAVDYGKQLQALAPGVHFILTLYLSPELAPDEIKRAAAAGITAVKMYPSGVTTNSDWGVVDLKAYYSTFAAMQEANMVLCLHGECPSDADKGICILNAEERFLDTLRELHAAFPRLRIVLEHATTRAAVECVKSLGDTVGCTITAHHLFLTVDDWAGQPHHFCKPVAKFPSDRAALREIVASGHPRFFLGSDSAPHPRRAKQGEKPAAGVFTTPVLIPLVATLFEKLGCLAQLEGFVPTHGRNFYQLPLPAPGDATITLTRTAALKVPESYDVAGAPADTSGQRETVVPFMAGRELAWSVTGL</sequence>
<dbReference type="GO" id="GO:0004151">
    <property type="term" value="F:dihydroorotase activity"/>
    <property type="evidence" value="ECO:0007669"/>
    <property type="project" value="UniProtKB-EC"/>
</dbReference>
<comment type="caution">
    <text evidence="5">The sequence shown here is derived from an EMBL/GenBank/DDBJ whole genome shotgun (WGS) entry which is preliminary data.</text>
</comment>
<evidence type="ECO:0000313" key="6">
    <source>
        <dbReference type="Proteomes" id="UP001143981"/>
    </source>
</evidence>
<protein>
    <submittedName>
        <fullName evidence="5">Dihydroorotase</fullName>
        <ecNumber evidence="5">3.5.2.3</ecNumber>
    </submittedName>
</protein>
<dbReference type="AlphaFoldDB" id="A0A9W8CVI0"/>
<dbReference type="GO" id="GO:0005737">
    <property type="term" value="C:cytoplasm"/>
    <property type="evidence" value="ECO:0007669"/>
    <property type="project" value="TreeGrafter"/>
</dbReference>